<dbReference type="InterPro" id="IPR006864">
    <property type="entry name" value="LMP_rpt"/>
</dbReference>
<feature type="coiled-coil region" evidence="1">
    <location>
        <begin position="788"/>
        <end position="837"/>
    </location>
</feature>
<proteinExistence type="predicted"/>
<keyword evidence="1" id="KW-0175">Coiled coil</keyword>
<feature type="coiled-coil region" evidence="1">
    <location>
        <begin position="1077"/>
        <end position="1104"/>
    </location>
</feature>
<evidence type="ECO:0000313" key="4">
    <source>
        <dbReference type="EMBL" id="AYN65497.1"/>
    </source>
</evidence>
<evidence type="ECO:0000256" key="3">
    <source>
        <dbReference type="SAM" id="SignalP"/>
    </source>
</evidence>
<evidence type="ECO:0000256" key="1">
    <source>
        <dbReference type="SAM" id="Coils"/>
    </source>
</evidence>
<feature type="coiled-coil region" evidence="1">
    <location>
        <begin position="246"/>
        <end position="273"/>
    </location>
</feature>
<feature type="coiled-coil region" evidence="1">
    <location>
        <begin position="862"/>
        <end position="958"/>
    </location>
</feature>
<feature type="coiled-coil region" evidence="1">
    <location>
        <begin position="315"/>
        <end position="380"/>
    </location>
</feature>
<protein>
    <submittedName>
        <fullName evidence="4">Uncharacterized protein</fullName>
    </submittedName>
</protein>
<dbReference type="Pfam" id="PF04778">
    <property type="entry name" value="LMP"/>
    <property type="match status" value="3"/>
</dbReference>
<evidence type="ECO:0000313" key="5">
    <source>
        <dbReference type="Proteomes" id="UP000029712"/>
    </source>
</evidence>
<keyword evidence="3" id="KW-0732">Signal</keyword>
<evidence type="ECO:0000256" key="2">
    <source>
        <dbReference type="SAM" id="MobiDB-lite"/>
    </source>
</evidence>
<feature type="region of interest" description="Disordered" evidence="2">
    <location>
        <begin position="483"/>
        <end position="508"/>
    </location>
</feature>
<feature type="coiled-coil region" evidence="1">
    <location>
        <begin position="633"/>
        <end position="760"/>
    </location>
</feature>
<reference evidence="4 5" key="1">
    <citation type="submission" date="2014-08" db="EMBL/GenBank/DDBJ databases">
        <authorList>
            <person name="Kuleshov K."/>
            <person name="Dedkov V."/>
            <person name="Markelov M."/>
            <person name="Pimkina E."/>
        </authorList>
    </citation>
    <scope>NUCLEOTIDE SEQUENCE [LARGE SCALE GENOMIC DNA]</scope>
    <source>
        <strain evidence="5">TOA</strain>
    </source>
</reference>
<dbReference type="Proteomes" id="UP000029712">
    <property type="component" value="Chromosome"/>
</dbReference>
<feature type="compositionally biased region" description="Basic and acidic residues" evidence="2">
    <location>
        <begin position="491"/>
        <end position="503"/>
    </location>
</feature>
<feature type="coiled-coil region" evidence="1">
    <location>
        <begin position="511"/>
        <end position="582"/>
    </location>
</feature>
<name>A0A454C9U8_METHO</name>
<feature type="coiled-coil region" evidence="1">
    <location>
        <begin position="42"/>
        <end position="122"/>
    </location>
</feature>
<dbReference type="EMBL" id="CP033021">
    <property type="protein sequence ID" value="AYN65497.1"/>
    <property type="molecule type" value="Genomic_DNA"/>
</dbReference>
<feature type="signal peptide" evidence="3">
    <location>
        <begin position="1"/>
        <end position="24"/>
    </location>
</feature>
<feature type="chain" id="PRO_5019378931" evidence="3">
    <location>
        <begin position="25"/>
        <end position="1404"/>
    </location>
</feature>
<organism evidence="4 5">
    <name type="scientific">Metamycoplasma hominis</name>
    <name type="common">Mycoplasma hominis</name>
    <dbReference type="NCBI Taxonomy" id="2098"/>
    <lineage>
        <taxon>Bacteria</taxon>
        <taxon>Bacillati</taxon>
        <taxon>Mycoplasmatota</taxon>
        <taxon>Mycoplasmoidales</taxon>
        <taxon>Metamycoplasmataceae</taxon>
        <taxon>Metamycoplasma</taxon>
    </lineage>
</organism>
<accession>A0A454C9U8</accession>
<feature type="coiled-coil region" evidence="1">
    <location>
        <begin position="168"/>
        <end position="217"/>
    </location>
</feature>
<dbReference type="OrthoDB" id="403879at2"/>
<gene>
    <name evidence="4" type="ORF">KN71_002220</name>
</gene>
<reference evidence="4 5" key="2">
    <citation type="submission" date="2018-10" db="EMBL/GenBank/DDBJ databases">
        <title>Detection and isolation of Mycoplasma hominis as a predominant microorganism from pelvic cavity of patient with salpingitis and tubo-ovarian abscess.</title>
        <authorList>
            <person name="Guschin A.E."/>
            <person name="Khayrullina G.A."/>
            <person name="Rakovskaya I.V."/>
            <person name="Shelenkov A.A."/>
            <person name="Shagin D.A."/>
        </authorList>
    </citation>
    <scope>NUCLEOTIDE SEQUENCE [LARGE SCALE GENOMIC DNA]</scope>
    <source>
        <strain evidence="5">TOA</strain>
    </source>
</reference>
<dbReference type="RefSeq" id="WP_036439333.1">
    <property type="nucleotide sequence ID" value="NZ_CP033021.1"/>
</dbReference>
<sequence>MKKKLNILLSISLIAAAASTAAIASVCASKNNKFRKQRKYNKETAIQEINQAKENLKKLLELIKSSDIDKSNESKVLDNSKIDENSSIEDIQNKTQEIEKAIESLTKKINDKNKKHEEDQKIVQAMQEFKKSQKALGDLINSDDGQRVDNSNAKQSLQNNTVNNKSSIEQIIQAISKINEAKKELQSQINNARNQAKEVFEEKKQQLNKLIKSNEIDNSKKADETAILKNTNVVVGDSIKTIETKTKGIEKAIESLINKINEFKKEQEKANVKAVFSKKSKQLKDLIDSEDGKKVDSSNESQVLTKTKIDENSSIEDIQNKTKDIEKAIESLTNKINDQKQQKNMLNEVINKAKELVKKLVDSDSEIQQAKTQLDQEIQKASQVVASNDTKAINSSKTSLDAKITDITKKLEAFNATKKLEFTKLQETRSNIDKFLTPEVKANPNYTTLVNELEVAKKAKESVSESSNKSDIVAANNELKQAFQTAQSSKNDADKTSNEEKAKLSASLSNAKKLDKNLTDSDSEIQQAKAELAEEVEKANQAITSNNTKEIQNSNTSLLNKISEVKNKLDKFSNEKEAEFNKLEASRSAIKEFINENNTNPNYTALIQKLQAKLDAKNSITKSSNKSDIIAANQALQEALAIAKTEEESANSQNQAIKNALNETIGKAKELDKNLTDSDGEIQQAKAELTNEIEKANQAIASNNTASMEGSNTSLLNKISEVQNKLDKFNNDKKVEFNKLQELKNKIDDFEKKNKNNEIYSKFNLDELINKSIQIKNSLDSINESSNKKDIADANKKMQDALDELRAKMAEIHKKTFQEFNEHKNELENLIKKEDAKEVGTDEANTAITNNDVKENSSIEEITKATKALDEAKSKLDQKINTQKATELNSLNESKEKLNNLITSSSNQVSAEEISKAKKVLEEINNLSLNNDSSIKSLKEATQKIKDAETQLTKEIEKAKIEKTDKLKKFNEVKKSLEDLIKDDDAIQVGTDDAPKLLEDNNNINENSSIEEIINATKTFEDGKSKLDKKIKTKKQPLIRDLKRKVDDLSRWLEYSSNSEEHFAALDPDKRPKNITLDTIKKDLEDARRLLQEANKLNDDSKIANINKKIDEIKELNKKTNLWVFAIEYAFEYLAWKIENSEKSIDWYLKEFKSKEKNREFVTKLREKVEKIKKLSKENKIPNLKKAAEYLENLAIIPLLLFQYNFYYELPATLQEKLIKEFENILDKETIPSDSEITELENKSIELMIAQDPKIAFTILQKQSKDLSFELRNFIELHDNGYNNFRTWMNNSLKTIEDKYNLALEKNDLDALKKEIIKMENFYKLIKTFHLYLCEIGFIKSMFYYDDKKEEVSKQAFECAKNALNDLASQDISNKELISKKVTDIKNEFYKAYINVWRKFCLND</sequence>